<evidence type="ECO:0000256" key="2">
    <source>
        <dbReference type="HAMAP-Rule" id="MF_00795"/>
    </source>
</evidence>
<name>A0AAW9S806_9BACT</name>
<proteinExistence type="inferred from homology"/>
<gene>
    <name evidence="2" type="primary">cutC</name>
    <name evidence="3" type="ORF">AAG747_11350</name>
</gene>
<dbReference type="GO" id="GO:0005737">
    <property type="term" value="C:cytoplasm"/>
    <property type="evidence" value="ECO:0007669"/>
    <property type="project" value="UniProtKB-SubCell"/>
</dbReference>
<dbReference type="Gene3D" id="3.20.20.380">
    <property type="entry name" value="Copper homeostasis (CutC) domain"/>
    <property type="match status" value="1"/>
</dbReference>
<keyword evidence="4" id="KW-1185">Reference proteome</keyword>
<organism evidence="3 4">
    <name type="scientific">Rapidithrix thailandica</name>
    <dbReference type="NCBI Taxonomy" id="413964"/>
    <lineage>
        <taxon>Bacteria</taxon>
        <taxon>Pseudomonadati</taxon>
        <taxon>Bacteroidota</taxon>
        <taxon>Cytophagia</taxon>
        <taxon>Cytophagales</taxon>
        <taxon>Flammeovirgaceae</taxon>
        <taxon>Rapidithrix</taxon>
    </lineage>
</organism>
<comment type="caution">
    <text evidence="3">The sequence shown here is derived from an EMBL/GenBank/DDBJ whole genome shotgun (WGS) entry which is preliminary data.</text>
</comment>
<dbReference type="EMBL" id="JBDKWZ010000005">
    <property type="protein sequence ID" value="MEN7548509.1"/>
    <property type="molecule type" value="Genomic_DNA"/>
</dbReference>
<dbReference type="InterPro" id="IPR005627">
    <property type="entry name" value="CutC-like"/>
</dbReference>
<sequence length="274" mass="30075">MSTKQFVLEVCADSVESTIKAQEGGADRVELCDNLYEGGTTPSIGLIELTRSKIDIDLHVLVRPRGGDFCYSDIEVEVMKRDIERLHELNVQGIVVGALDAEGQVDIERMQTIMEVAGPLSVTFHRAFDMAADPIKALDDLLSLGVDRLLTSGQAKSAFEGRELIKQLQERAGENLLVMAGGGVNASNVEELHDYTGVKEFHMSGAKVLDSRMKYRNRHVFMGKKIAIPEEVVQTIRTGKGPNGVPPLRLPEFELSLVDTGKVSAVKNKILLMK</sequence>
<dbReference type="PANTHER" id="PTHR12598:SF0">
    <property type="entry name" value="COPPER HOMEOSTASIS PROTEIN CUTC HOMOLOG"/>
    <property type="match status" value="1"/>
</dbReference>
<comment type="caution">
    <text evidence="2">Once thought to be involved in copper homeostasis, experiments in E.coli have shown this is not the case.</text>
</comment>
<accession>A0AAW9S806</accession>
<reference evidence="3 4" key="1">
    <citation type="submission" date="2024-04" db="EMBL/GenBank/DDBJ databases">
        <title>Novel genus in family Flammeovirgaceae.</title>
        <authorList>
            <person name="Nguyen T.H."/>
            <person name="Vuong T.Q."/>
            <person name="Le H."/>
            <person name="Kim S.-G."/>
        </authorList>
    </citation>
    <scope>NUCLEOTIDE SEQUENCE [LARGE SCALE GENOMIC DNA]</scope>
    <source>
        <strain evidence="3 4">JCM 23209</strain>
    </source>
</reference>
<dbReference type="FunFam" id="3.20.20.380:FF:000001">
    <property type="entry name" value="Copper homeostasis protein CutC"/>
    <property type="match status" value="1"/>
</dbReference>
<dbReference type="GO" id="GO:0005507">
    <property type="term" value="F:copper ion binding"/>
    <property type="evidence" value="ECO:0007669"/>
    <property type="project" value="TreeGrafter"/>
</dbReference>
<evidence type="ECO:0000313" key="3">
    <source>
        <dbReference type="EMBL" id="MEN7548509.1"/>
    </source>
</evidence>
<dbReference type="Proteomes" id="UP001403385">
    <property type="component" value="Unassembled WGS sequence"/>
</dbReference>
<evidence type="ECO:0000313" key="4">
    <source>
        <dbReference type="Proteomes" id="UP001403385"/>
    </source>
</evidence>
<comment type="similarity">
    <text evidence="1 2">Belongs to the CutC family.</text>
</comment>
<protein>
    <recommendedName>
        <fullName evidence="2">PF03932 family protein CutC</fullName>
    </recommendedName>
</protein>
<dbReference type="RefSeq" id="WP_346821287.1">
    <property type="nucleotide sequence ID" value="NZ_JBDKWZ010000005.1"/>
</dbReference>
<evidence type="ECO:0000256" key="1">
    <source>
        <dbReference type="ARBA" id="ARBA00007768"/>
    </source>
</evidence>
<dbReference type="PANTHER" id="PTHR12598">
    <property type="entry name" value="COPPER HOMEOSTASIS PROTEIN CUTC"/>
    <property type="match status" value="1"/>
</dbReference>
<dbReference type="Pfam" id="PF03932">
    <property type="entry name" value="CutC"/>
    <property type="match status" value="1"/>
</dbReference>
<comment type="subcellular location">
    <subcellularLocation>
        <location evidence="2">Cytoplasm</location>
    </subcellularLocation>
</comment>
<keyword evidence="2" id="KW-0963">Cytoplasm</keyword>
<dbReference type="AlphaFoldDB" id="A0AAW9S806"/>
<dbReference type="InterPro" id="IPR036822">
    <property type="entry name" value="CutC-like_dom_sf"/>
</dbReference>
<dbReference type="HAMAP" id="MF_00795">
    <property type="entry name" value="CutC"/>
    <property type="match status" value="1"/>
</dbReference>
<dbReference type="SUPFAM" id="SSF110395">
    <property type="entry name" value="CutC-like"/>
    <property type="match status" value="1"/>
</dbReference>